<keyword evidence="1" id="KW-0472">Membrane</keyword>
<dbReference type="SUPFAM" id="SSF52317">
    <property type="entry name" value="Class I glutamine amidotransferase-like"/>
    <property type="match status" value="1"/>
</dbReference>
<dbReference type="PANTHER" id="PTHR37947">
    <property type="entry name" value="BLL2462 PROTEIN"/>
    <property type="match status" value="1"/>
</dbReference>
<name>A0ABT4VRN4_9HYPH</name>
<reference evidence="2" key="1">
    <citation type="submission" date="2022-11" db="EMBL/GenBank/DDBJ databases">
        <title>Hoeflea poritis sp. nov., isolated from scleractinian coral Porites lutea.</title>
        <authorList>
            <person name="Zhang G."/>
            <person name="Wei Q."/>
            <person name="Cai L."/>
        </authorList>
    </citation>
    <scope>NUCLEOTIDE SEQUENCE</scope>
    <source>
        <strain evidence="2">E7-10</strain>
    </source>
</reference>
<feature type="transmembrane region" description="Helical" evidence="1">
    <location>
        <begin position="37"/>
        <end position="56"/>
    </location>
</feature>
<keyword evidence="3" id="KW-1185">Reference proteome</keyword>
<gene>
    <name evidence="2" type="ORF">OOZ53_18525</name>
</gene>
<accession>A0ABT4VRN4</accession>
<feature type="transmembrane region" description="Helical" evidence="1">
    <location>
        <begin position="12"/>
        <end position="30"/>
    </location>
</feature>
<dbReference type="CDD" id="cd03143">
    <property type="entry name" value="A4_beta-galactosidase_middle_domain"/>
    <property type="match status" value="1"/>
</dbReference>
<keyword evidence="1" id="KW-0812">Transmembrane</keyword>
<organism evidence="2 3">
    <name type="scientific">Hoeflea poritis</name>
    <dbReference type="NCBI Taxonomy" id="2993659"/>
    <lineage>
        <taxon>Bacteria</taxon>
        <taxon>Pseudomonadati</taxon>
        <taxon>Pseudomonadota</taxon>
        <taxon>Alphaproteobacteria</taxon>
        <taxon>Hyphomicrobiales</taxon>
        <taxon>Rhizobiaceae</taxon>
        <taxon>Hoeflea</taxon>
    </lineage>
</organism>
<dbReference type="InterPro" id="IPR029062">
    <property type="entry name" value="Class_I_gatase-like"/>
</dbReference>
<evidence type="ECO:0000313" key="2">
    <source>
        <dbReference type="EMBL" id="MDA4847363.1"/>
    </source>
</evidence>
<dbReference type="Proteomes" id="UP001148313">
    <property type="component" value="Unassembled WGS sequence"/>
</dbReference>
<keyword evidence="1" id="KW-1133">Transmembrane helix</keyword>
<dbReference type="EMBL" id="JAPJZH010000012">
    <property type="protein sequence ID" value="MDA4847363.1"/>
    <property type="molecule type" value="Genomic_DNA"/>
</dbReference>
<evidence type="ECO:0000256" key="1">
    <source>
        <dbReference type="SAM" id="Phobius"/>
    </source>
</evidence>
<evidence type="ECO:0008006" key="4">
    <source>
        <dbReference type="Google" id="ProtNLM"/>
    </source>
</evidence>
<sequence>MTIEFAPLLPVFYIAVLAALAAALAAFSIWQKVRGALFRICALAALCLALLNPVILQTEREPLDSIVAIIVDRSQSQASDERTAATDATLERLQDQLSRFQRLDVRTVEVGNDSFTETPSTRLFDALSSAMEDVPTSRVAGAIMITDGQVHDIPESASELGFDAPLHGLITGSAGEVDRRIELVNAPRFGIVGEPQEISYRVLDEGAATRQVTEVTVRVNGEVYSTELAPVGEALPLFIEVERAGDNIIELEVEPLAGEITLANNRAVAVLDGIRENLRVLLVSGEPHSGERAWRNLLKSDTAVDLVHFTILRPPEKQDGTPIDELSLIAFPTRELFVEKINEFDLIVFDRYQRRGVLPVLYYDYISQYVDGGGALLIAAGPEHAGRDSIATTPLAPVLPAVPTGDIAEVGFYPRLSDAGKRHPVTRDLPGSAEEPPQWGRWFRAISVDAPEDDTILEGPDGAPLLILNRVGEGRVAMLMSDHGWLWARGFEGGGPHVALYRRIAHWLMKEPTLEEESLRAAARGNLLTITRQTMAEEVPPATVTTPTGDTLTVPLSEAADGLFEAELPVDESGLFDIANGEMRALVHVGAVNAPEFTATVSTTELLRPLAEATGGTVRRVSADGSSVSLPSVLPIKGNVRASGDRMVLKMTGETELKGVNRLQLFAGFFGLALLFLALGSTWFREGR</sequence>
<proteinExistence type="predicted"/>
<evidence type="ECO:0000313" key="3">
    <source>
        <dbReference type="Proteomes" id="UP001148313"/>
    </source>
</evidence>
<dbReference type="RefSeq" id="WP_271091181.1">
    <property type="nucleotide sequence ID" value="NZ_JAPJZH010000012.1"/>
</dbReference>
<comment type="caution">
    <text evidence="2">The sequence shown here is derived from an EMBL/GenBank/DDBJ whole genome shotgun (WGS) entry which is preliminary data.</text>
</comment>
<dbReference type="PANTHER" id="PTHR37947:SF1">
    <property type="entry name" value="BLL2462 PROTEIN"/>
    <property type="match status" value="1"/>
</dbReference>
<protein>
    <recommendedName>
        <fullName evidence="4">Glutamine amidotransferase domain-containing protein</fullName>
    </recommendedName>
</protein>
<feature type="transmembrane region" description="Helical" evidence="1">
    <location>
        <begin position="665"/>
        <end position="684"/>
    </location>
</feature>
<dbReference type="Gene3D" id="3.40.50.880">
    <property type="match status" value="1"/>
</dbReference>